<dbReference type="GO" id="GO:0000155">
    <property type="term" value="F:phosphorelay sensor kinase activity"/>
    <property type="evidence" value="ECO:0007669"/>
    <property type="project" value="InterPro"/>
</dbReference>
<dbReference type="Gene3D" id="3.30.450.40">
    <property type="match status" value="2"/>
</dbReference>
<name>A0A6G6WJP0_9ACTN</name>
<dbReference type="EC" id="2.7.13.3" evidence="3"/>
<evidence type="ECO:0000256" key="7">
    <source>
        <dbReference type="ARBA" id="ARBA00023012"/>
    </source>
</evidence>
<dbReference type="SMART" id="SM00388">
    <property type="entry name" value="HisKA"/>
    <property type="match status" value="1"/>
</dbReference>
<dbReference type="InterPro" id="IPR029016">
    <property type="entry name" value="GAF-like_dom_sf"/>
</dbReference>
<keyword evidence="4" id="KW-0597">Phosphoprotein</keyword>
<dbReference type="EMBL" id="CP049257">
    <property type="protein sequence ID" value="QIG45551.1"/>
    <property type="molecule type" value="Genomic_DNA"/>
</dbReference>
<evidence type="ECO:0000259" key="8">
    <source>
        <dbReference type="PROSITE" id="PS50109"/>
    </source>
</evidence>
<dbReference type="RefSeq" id="WP_165238246.1">
    <property type="nucleotide sequence ID" value="NZ_CP049257.1"/>
</dbReference>
<keyword evidence="7" id="KW-0902">Two-component regulatory system</keyword>
<dbReference type="SUPFAM" id="SSF47384">
    <property type="entry name" value="Homodimeric domain of signal transducing histidine kinase"/>
    <property type="match status" value="1"/>
</dbReference>
<keyword evidence="5" id="KW-0808">Transferase</keyword>
<dbReference type="PRINTS" id="PR00344">
    <property type="entry name" value="BCTRLSENSOR"/>
</dbReference>
<evidence type="ECO:0000313" key="9">
    <source>
        <dbReference type="EMBL" id="QIG45551.1"/>
    </source>
</evidence>
<comment type="catalytic activity">
    <reaction evidence="1">
        <text>ATP + protein L-histidine = ADP + protein N-phospho-L-histidine.</text>
        <dbReference type="EC" id="2.7.13.3"/>
    </reaction>
</comment>
<keyword evidence="10" id="KW-1185">Reference proteome</keyword>
<dbReference type="InterPro" id="IPR003661">
    <property type="entry name" value="HisK_dim/P_dom"/>
</dbReference>
<dbReference type="Pfam" id="PF00512">
    <property type="entry name" value="HisKA"/>
    <property type="match status" value="1"/>
</dbReference>
<dbReference type="CDD" id="cd00082">
    <property type="entry name" value="HisKA"/>
    <property type="match status" value="1"/>
</dbReference>
<dbReference type="Pfam" id="PF02518">
    <property type="entry name" value="HATPase_c"/>
    <property type="match status" value="1"/>
</dbReference>
<evidence type="ECO:0000256" key="2">
    <source>
        <dbReference type="ARBA" id="ARBA00004236"/>
    </source>
</evidence>
<evidence type="ECO:0000313" key="10">
    <source>
        <dbReference type="Proteomes" id="UP000502996"/>
    </source>
</evidence>
<dbReference type="SUPFAM" id="SSF55781">
    <property type="entry name" value="GAF domain-like"/>
    <property type="match status" value="2"/>
</dbReference>
<dbReference type="SUPFAM" id="SSF55874">
    <property type="entry name" value="ATPase domain of HSP90 chaperone/DNA topoisomerase II/histidine kinase"/>
    <property type="match status" value="1"/>
</dbReference>
<dbReference type="InterPro" id="IPR005467">
    <property type="entry name" value="His_kinase_dom"/>
</dbReference>
<dbReference type="InterPro" id="IPR036097">
    <property type="entry name" value="HisK_dim/P_sf"/>
</dbReference>
<dbReference type="SMART" id="SM00065">
    <property type="entry name" value="GAF"/>
    <property type="match status" value="1"/>
</dbReference>
<dbReference type="FunFam" id="3.30.565.10:FF:000006">
    <property type="entry name" value="Sensor histidine kinase WalK"/>
    <property type="match status" value="1"/>
</dbReference>
<comment type="subcellular location">
    <subcellularLocation>
        <location evidence="2">Cell membrane</location>
    </subcellularLocation>
</comment>
<reference evidence="9 10" key="1">
    <citation type="submission" date="2020-02" db="EMBL/GenBank/DDBJ databases">
        <title>Full genome sequence of Nocardioides sp. R-3366.</title>
        <authorList>
            <person name="Im W.-T."/>
        </authorList>
    </citation>
    <scope>NUCLEOTIDE SEQUENCE [LARGE SCALE GENOMIC DNA]</scope>
    <source>
        <strain evidence="9 10">R-3366</strain>
    </source>
</reference>
<dbReference type="Proteomes" id="UP000502996">
    <property type="component" value="Chromosome"/>
</dbReference>
<dbReference type="Pfam" id="PF01590">
    <property type="entry name" value="GAF"/>
    <property type="match status" value="1"/>
</dbReference>
<proteinExistence type="predicted"/>
<dbReference type="AlphaFoldDB" id="A0A6G6WJP0"/>
<evidence type="ECO:0000256" key="4">
    <source>
        <dbReference type="ARBA" id="ARBA00022553"/>
    </source>
</evidence>
<feature type="domain" description="Histidine kinase" evidence="8">
    <location>
        <begin position="392"/>
        <end position="607"/>
    </location>
</feature>
<dbReference type="PANTHER" id="PTHR43547:SF2">
    <property type="entry name" value="HYBRID SIGNAL TRANSDUCTION HISTIDINE KINASE C"/>
    <property type="match status" value="1"/>
</dbReference>
<dbReference type="PROSITE" id="PS50109">
    <property type="entry name" value="HIS_KIN"/>
    <property type="match status" value="1"/>
</dbReference>
<evidence type="ECO:0000256" key="5">
    <source>
        <dbReference type="ARBA" id="ARBA00022679"/>
    </source>
</evidence>
<accession>A0A6G6WJP0</accession>
<dbReference type="GO" id="GO:0005886">
    <property type="term" value="C:plasma membrane"/>
    <property type="evidence" value="ECO:0007669"/>
    <property type="project" value="UniProtKB-SubCell"/>
</dbReference>
<dbReference type="InterPro" id="IPR036890">
    <property type="entry name" value="HATPase_C_sf"/>
</dbReference>
<organism evidence="9 10">
    <name type="scientific">Nocardioides anomalus</name>
    <dbReference type="NCBI Taxonomy" id="2712223"/>
    <lineage>
        <taxon>Bacteria</taxon>
        <taxon>Bacillati</taxon>
        <taxon>Actinomycetota</taxon>
        <taxon>Actinomycetes</taxon>
        <taxon>Propionibacteriales</taxon>
        <taxon>Nocardioidaceae</taxon>
        <taxon>Nocardioides</taxon>
    </lineage>
</organism>
<dbReference type="Gene3D" id="1.10.287.130">
    <property type="match status" value="1"/>
</dbReference>
<protein>
    <recommendedName>
        <fullName evidence="3">histidine kinase</fullName>
        <ecNumber evidence="3">2.7.13.3</ecNumber>
    </recommendedName>
</protein>
<dbReference type="PANTHER" id="PTHR43547">
    <property type="entry name" value="TWO-COMPONENT HISTIDINE KINASE"/>
    <property type="match status" value="1"/>
</dbReference>
<evidence type="ECO:0000256" key="3">
    <source>
        <dbReference type="ARBA" id="ARBA00012438"/>
    </source>
</evidence>
<evidence type="ECO:0000256" key="6">
    <source>
        <dbReference type="ARBA" id="ARBA00022777"/>
    </source>
</evidence>
<dbReference type="KEGG" id="nano:G5V58_24900"/>
<keyword evidence="6 9" id="KW-0418">Kinase</keyword>
<dbReference type="SMART" id="SM00387">
    <property type="entry name" value="HATPase_c"/>
    <property type="match status" value="1"/>
</dbReference>
<dbReference type="Gene3D" id="3.30.565.10">
    <property type="entry name" value="Histidine kinase-like ATPase, C-terminal domain"/>
    <property type="match status" value="1"/>
</dbReference>
<dbReference type="InterPro" id="IPR003594">
    <property type="entry name" value="HATPase_dom"/>
</dbReference>
<dbReference type="InterPro" id="IPR004358">
    <property type="entry name" value="Sig_transdc_His_kin-like_C"/>
</dbReference>
<dbReference type="InterPro" id="IPR003018">
    <property type="entry name" value="GAF"/>
</dbReference>
<gene>
    <name evidence="9" type="ORF">G5V58_24900</name>
</gene>
<sequence>MSIEPRAEVRSRPSATAGAVVDADEATSWADGATHEALLVIAEGITQLAGFEVAAVSVVRDSQHMQVMAVAGSDEARETLQGTFTPITRLMEELEHAQDWGMFKFVAHEALDSQVESWGWVPDIEPIDGDDAWHPMDLLVAPLYGPDGELRGTLSIDVPSDGRRPDEPHRRILNRYAEQAARALYIAVEREAFAEQVRVLSATREVVRNAARERNIGVMLEKIQPSLVEGFRALGMWVHTFDEDGHGLGAVYSGDGNRIQMPAHLVSIAERAAAASWRAQRVGMVSRHAPHDAQIAQVSDAEFQEILQFLEGIGVGSLLFVPMGAGRECLGSLVLTRALGDAEWTDAEVDAALEVGRDLGRAMLNARALERERELVRELKALDDYKSKLIATLSHELKSPLTAMLANIELLQHGEDLDPSASEVLAAVDRGAVRLVRVVEDLLLLAKVGDPHLPLLTRPVPLHDVVDDVVNLTSIADQRRVSVDVVGDLDDMVALGDPAEMDILVTNLVTNAMKYSGAGSPVTITLARAGEWVVLSVQDCGIGISPEDRHQLFREFFRSDSAQVKAQPGTGLGLTIVDRILTRHAGRIEVDSELGEGSTFRVFLPAP</sequence>
<evidence type="ECO:0000256" key="1">
    <source>
        <dbReference type="ARBA" id="ARBA00000085"/>
    </source>
</evidence>